<evidence type="ECO:0000313" key="1">
    <source>
        <dbReference type="EMBL" id="GAG13816.1"/>
    </source>
</evidence>
<comment type="caution">
    <text evidence="1">The sequence shown here is derived from an EMBL/GenBank/DDBJ whole genome shotgun (WGS) entry which is preliminary data.</text>
</comment>
<sequence length="45" mass="5256">GQERRYYYLTELGLRALNEKRAEWRSFAAAVNLIIGPPNFTEVEI</sequence>
<organism evidence="1">
    <name type="scientific">marine sediment metagenome</name>
    <dbReference type="NCBI Taxonomy" id="412755"/>
    <lineage>
        <taxon>unclassified sequences</taxon>
        <taxon>metagenomes</taxon>
        <taxon>ecological metagenomes</taxon>
    </lineage>
</organism>
<accession>X0WM85</accession>
<feature type="non-terminal residue" evidence="1">
    <location>
        <position position="1"/>
    </location>
</feature>
<reference evidence="1" key="1">
    <citation type="journal article" date="2014" name="Front. Microbiol.">
        <title>High frequency of phylogenetically diverse reductive dehalogenase-homologous genes in deep subseafloor sedimentary metagenomes.</title>
        <authorList>
            <person name="Kawai M."/>
            <person name="Futagami T."/>
            <person name="Toyoda A."/>
            <person name="Takaki Y."/>
            <person name="Nishi S."/>
            <person name="Hori S."/>
            <person name="Arai W."/>
            <person name="Tsubouchi T."/>
            <person name="Morono Y."/>
            <person name="Uchiyama I."/>
            <person name="Ito T."/>
            <person name="Fujiyama A."/>
            <person name="Inagaki F."/>
            <person name="Takami H."/>
        </authorList>
    </citation>
    <scope>NUCLEOTIDE SEQUENCE</scope>
    <source>
        <strain evidence="1">Expedition CK06-06</strain>
    </source>
</reference>
<dbReference type="Gene3D" id="1.10.10.10">
    <property type="entry name" value="Winged helix-like DNA-binding domain superfamily/Winged helix DNA-binding domain"/>
    <property type="match status" value="1"/>
</dbReference>
<dbReference type="AlphaFoldDB" id="X0WM85"/>
<dbReference type="EMBL" id="BARS01022472">
    <property type="protein sequence ID" value="GAG13816.1"/>
    <property type="molecule type" value="Genomic_DNA"/>
</dbReference>
<dbReference type="InterPro" id="IPR036388">
    <property type="entry name" value="WH-like_DNA-bd_sf"/>
</dbReference>
<proteinExistence type="predicted"/>
<protein>
    <recommendedName>
        <fullName evidence="2">Transcription regulator PadR N-terminal domain-containing protein</fullName>
    </recommendedName>
</protein>
<evidence type="ECO:0008006" key="2">
    <source>
        <dbReference type="Google" id="ProtNLM"/>
    </source>
</evidence>
<gene>
    <name evidence="1" type="ORF">S01H1_35925</name>
</gene>
<name>X0WM85_9ZZZZ</name>